<protein>
    <recommendedName>
        <fullName evidence="4">Thioredoxin domain-containing protein</fullName>
    </recommendedName>
</protein>
<dbReference type="CDD" id="cd02956">
    <property type="entry name" value="ybbN"/>
    <property type="match status" value="1"/>
</dbReference>
<evidence type="ECO:0000256" key="3">
    <source>
        <dbReference type="ARBA" id="ARBA00023157"/>
    </source>
</evidence>
<gene>
    <name evidence="5" type="ORF">METZ01_LOCUS52897</name>
</gene>
<dbReference type="InterPro" id="IPR017937">
    <property type="entry name" value="Thioredoxin_CS"/>
</dbReference>
<dbReference type="PROSITE" id="PS00194">
    <property type="entry name" value="THIOREDOXIN_1"/>
    <property type="match status" value="1"/>
</dbReference>
<keyword evidence="3" id="KW-1015">Disulfide bond</keyword>
<dbReference type="Pfam" id="PF14561">
    <property type="entry name" value="TPR_20"/>
    <property type="match status" value="1"/>
</dbReference>
<sequence length="233" mass="25186">MDVTDATFQAEVLDRSAQVPVVVDLWAPWCGPCTQLGPILEKVVGETGDRVILAKVNVDENPGIAQAFQAQSIPAVHAIVDGRPADSFTGAQGEAFVRDFVTRLLSPEESSELERLLAVGDEASLRAALEAEPDHPEAVVALAALLVERDDPGDRDEALVLIAGIPETPETRHLAALVRTEPIDDIEGRLAELLGSVKSDDEVRQAYVDLLDILGPDDPRTAEWRRRLTSALF</sequence>
<name>A0A381SFT7_9ZZZZ</name>
<dbReference type="PROSITE" id="PS51352">
    <property type="entry name" value="THIOREDOXIN_2"/>
    <property type="match status" value="1"/>
</dbReference>
<keyword evidence="2" id="KW-0249">Electron transport</keyword>
<dbReference type="EMBL" id="UINC01002762">
    <property type="protein sequence ID" value="SVA00043.1"/>
    <property type="molecule type" value="Genomic_DNA"/>
</dbReference>
<evidence type="ECO:0000313" key="5">
    <source>
        <dbReference type="EMBL" id="SVA00043.1"/>
    </source>
</evidence>
<dbReference type="GO" id="GO:0045454">
    <property type="term" value="P:cell redox homeostasis"/>
    <property type="evidence" value="ECO:0007669"/>
    <property type="project" value="TreeGrafter"/>
</dbReference>
<organism evidence="5">
    <name type="scientific">marine metagenome</name>
    <dbReference type="NCBI Taxonomy" id="408172"/>
    <lineage>
        <taxon>unclassified sequences</taxon>
        <taxon>metagenomes</taxon>
        <taxon>ecological metagenomes</taxon>
    </lineage>
</organism>
<dbReference type="InterPro" id="IPR013766">
    <property type="entry name" value="Thioredoxin_domain"/>
</dbReference>
<reference evidence="5" key="1">
    <citation type="submission" date="2018-05" db="EMBL/GenBank/DDBJ databases">
        <authorList>
            <person name="Lanie J.A."/>
            <person name="Ng W.-L."/>
            <person name="Kazmierczak K.M."/>
            <person name="Andrzejewski T.M."/>
            <person name="Davidsen T.M."/>
            <person name="Wayne K.J."/>
            <person name="Tettelin H."/>
            <person name="Glass J.I."/>
            <person name="Rusch D."/>
            <person name="Podicherti R."/>
            <person name="Tsui H.-C.T."/>
            <person name="Winkler M.E."/>
        </authorList>
    </citation>
    <scope>NUCLEOTIDE SEQUENCE</scope>
</reference>
<dbReference type="PANTHER" id="PTHR45663:SF11">
    <property type="entry name" value="GEO12009P1"/>
    <property type="match status" value="1"/>
</dbReference>
<keyword evidence="1" id="KW-0813">Transport</keyword>
<dbReference type="PANTHER" id="PTHR45663">
    <property type="entry name" value="GEO12009P1"/>
    <property type="match status" value="1"/>
</dbReference>
<dbReference type="GO" id="GO:0006950">
    <property type="term" value="P:response to stress"/>
    <property type="evidence" value="ECO:0007669"/>
    <property type="project" value="UniProtKB-ARBA"/>
</dbReference>
<accession>A0A381SFT7</accession>
<proteinExistence type="predicted"/>
<evidence type="ECO:0000256" key="2">
    <source>
        <dbReference type="ARBA" id="ARBA00022982"/>
    </source>
</evidence>
<dbReference type="Gene3D" id="1.25.40.10">
    <property type="entry name" value="Tetratricopeptide repeat domain"/>
    <property type="match status" value="1"/>
</dbReference>
<feature type="domain" description="Thioredoxin" evidence="4">
    <location>
        <begin position="1"/>
        <end position="106"/>
    </location>
</feature>
<dbReference type="Gene3D" id="3.40.30.10">
    <property type="entry name" value="Glutaredoxin"/>
    <property type="match status" value="1"/>
</dbReference>
<dbReference type="AlphaFoldDB" id="A0A381SFT7"/>
<evidence type="ECO:0000259" key="4">
    <source>
        <dbReference type="PROSITE" id="PS51352"/>
    </source>
</evidence>
<dbReference type="SUPFAM" id="SSF52833">
    <property type="entry name" value="Thioredoxin-like"/>
    <property type="match status" value="1"/>
</dbReference>
<dbReference type="Pfam" id="PF00085">
    <property type="entry name" value="Thioredoxin"/>
    <property type="match status" value="1"/>
</dbReference>
<dbReference type="GO" id="GO:0015035">
    <property type="term" value="F:protein-disulfide reductase activity"/>
    <property type="evidence" value="ECO:0007669"/>
    <property type="project" value="TreeGrafter"/>
</dbReference>
<dbReference type="InterPro" id="IPR011990">
    <property type="entry name" value="TPR-like_helical_dom_sf"/>
</dbReference>
<evidence type="ECO:0000256" key="1">
    <source>
        <dbReference type="ARBA" id="ARBA00022448"/>
    </source>
</evidence>
<dbReference type="GO" id="GO:0005829">
    <property type="term" value="C:cytosol"/>
    <property type="evidence" value="ECO:0007669"/>
    <property type="project" value="TreeGrafter"/>
</dbReference>
<dbReference type="InterPro" id="IPR036249">
    <property type="entry name" value="Thioredoxin-like_sf"/>
</dbReference>